<keyword evidence="2" id="KW-1185">Reference proteome</keyword>
<proteinExistence type="predicted"/>
<gene>
    <name evidence="1" type="ORF">EHQ95_17505</name>
</gene>
<dbReference type="EMBL" id="RQHF01000038">
    <property type="protein sequence ID" value="TGM45984.1"/>
    <property type="molecule type" value="Genomic_DNA"/>
</dbReference>
<name>A0ABY2NK35_9LEPT</name>
<reference evidence="2" key="1">
    <citation type="journal article" date="2019" name="PLoS Negl. Trop. Dis.">
        <title>Revisiting the worldwide diversity of Leptospira species in the environment.</title>
        <authorList>
            <person name="Vincent A.T."/>
            <person name="Schiettekatte O."/>
            <person name="Bourhy P."/>
            <person name="Veyrier F.J."/>
            <person name="Picardeau M."/>
        </authorList>
    </citation>
    <scope>NUCLEOTIDE SEQUENCE [LARGE SCALE GENOMIC DNA]</scope>
    <source>
        <strain evidence="2">201601955</strain>
    </source>
</reference>
<dbReference type="RefSeq" id="WP_135660658.1">
    <property type="nucleotide sequence ID" value="NZ_RQHF01000038.1"/>
</dbReference>
<evidence type="ECO:0000313" key="1">
    <source>
        <dbReference type="EMBL" id="TGM45984.1"/>
    </source>
</evidence>
<evidence type="ECO:0000313" key="2">
    <source>
        <dbReference type="Proteomes" id="UP000298112"/>
    </source>
</evidence>
<comment type="caution">
    <text evidence="1">The sequence shown here is derived from an EMBL/GenBank/DDBJ whole genome shotgun (WGS) entry which is preliminary data.</text>
</comment>
<sequence length="267" mass="30554">MTINSAIIAKNGIIVVTDSLLTARKENGETEYIAWKKSKIIFNEKLGFAITYWGFAGNWEPKRKKFQFSTFDFLNSLMDDCAEKKYSLSDTAKYFHEKWSIKNQILANPGIGMHLVGNEKVGNNYIPELYLLSNFTDPSYQNIGNFNITRETYHTISKDENFENHSSDEIRIQVLEYLKNNELLIFNNGDPIFFNIIANSIFNSIKYANSVNKLKPLNTLTELSKIPISTVEFISKLQNNFFRKGEQIVGGKVHAIGINEKGKILKL</sequence>
<protein>
    <submittedName>
        <fullName evidence="1">Uncharacterized protein</fullName>
    </submittedName>
</protein>
<organism evidence="1 2">
    <name type="scientific">Leptospira vanthielii</name>
    <dbReference type="NCBI Taxonomy" id="293085"/>
    <lineage>
        <taxon>Bacteria</taxon>
        <taxon>Pseudomonadati</taxon>
        <taxon>Spirochaetota</taxon>
        <taxon>Spirochaetia</taxon>
        <taxon>Leptospirales</taxon>
        <taxon>Leptospiraceae</taxon>
        <taxon>Leptospira</taxon>
    </lineage>
</organism>
<dbReference type="Proteomes" id="UP000298112">
    <property type="component" value="Unassembled WGS sequence"/>
</dbReference>
<accession>A0ABY2NK35</accession>